<evidence type="ECO:0000259" key="3">
    <source>
        <dbReference type="SMART" id="SM00939"/>
    </source>
</evidence>
<sequence length="681" mass="72532">MSWMTRLVAMVAPVLLAVGATAVASAAAPDFTGIDGGGQAAQWTATQDGPQPYSDIRPELGVPITMSDGTVLKGDIFHPAQGDRATTDKTPTILMVTAYTRTGFNIGQALLKIPGIEQVLAPLIGSVNLAGTALEGVTDLTRLADSGLAQAALGDWKLVRGGYRVMVVDARGTGNSQGEWGMWGPREQQDTNELIDWITKQPWSDGTVGMTGISYSGLNQIQAAAHHPPGLKAIFPLEASADITASLLNGGSLVAPAAPWQLAINLAKFVPDIESLLTGKFDPATELQWLKDRLASPLSQMDLMASAYLSTDTTHLSQKAKDFFTDDSPVRRALAPDAATIDVPTFLVGGWFDAFARDETDTYDKIPLPPTQKKIIMGEGYHSGAGVGGFGHPGYPPRLDVLQRAWFDKWLRGIDNGIDHYSPVTVKQQGGGWSAPGSFPRDGMSYHRRYLTDAPTGTTRTALHDGSLSGQSPQGTTDLTVSPGAAVLCSRDAAQASFGITSILVGCTQDSQIRESNALTFTSPPATEPTQISGPIAVHLNTVHEATDGFWSVTLNDVAPDGQSRELSLGQLMSSLRAIDDTKSTRSPNGDYTDPHYYLDLGRREPTVPGQPVTLDIALIPTDAVLQPGHRLRVDVFAGNVPAGIPPTPLLLDSGFRPEQLRLDPSAPSWINIPTDRPLPE</sequence>
<dbReference type="OrthoDB" id="5240615at2"/>
<reference evidence="4 5" key="1">
    <citation type="submission" date="2016-04" db="EMBL/GenBank/DDBJ databases">
        <authorList>
            <person name="Evans L.H."/>
            <person name="Alamgir A."/>
            <person name="Owens N."/>
            <person name="Weber N.D."/>
            <person name="Virtaneva K."/>
            <person name="Barbian K."/>
            <person name="Babar A."/>
            <person name="Rosenke K."/>
        </authorList>
    </citation>
    <scope>NUCLEOTIDE SEQUENCE [LARGE SCALE GENOMIC DNA]</scope>
    <source>
        <strain evidence="4 5">IFM 0406</strain>
    </source>
</reference>
<accession>A0A164L3H8</accession>
<dbReference type="SUPFAM" id="SSF49785">
    <property type="entry name" value="Galactose-binding domain-like"/>
    <property type="match status" value="1"/>
</dbReference>
<dbReference type="STRING" id="455432.AWN90_37745"/>
<dbReference type="PANTHER" id="PTHR43056:SF10">
    <property type="entry name" value="COCE_NOND FAMILY, PUTATIVE (AFU_ORTHOLOGUE AFUA_7G00600)-RELATED"/>
    <property type="match status" value="1"/>
</dbReference>
<dbReference type="InterPro" id="IPR008979">
    <property type="entry name" value="Galactose-bd-like_sf"/>
</dbReference>
<evidence type="ECO:0000256" key="1">
    <source>
        <dbReference type="ARBA" id="ARBA00022801"/>
    </source>
</evidence>
<dbReference type="SUPFAM" id="SSF53474">
    <property type="entry name" value="alpha/beta-Hydrolases"/>
    <property type="match status" value="1"/>
</dbReference>
<dbReference type="Gene3D" id="2.60.120.260">
    <property type="entry name" value="Galactose-binding domain-like"/>
    <property type="match status" value="1"/>
</dbReference>
<dbReference type="RefSeq" id="WP_067593144.1">
    <property type="nucleotide sequence ID" value="NZ_JABMCZ010000001.1"/>
</dbReference>
<feature type="signal peptide" evidence="2">
    <location>
        <begin position="1"/>
        <end position="26"/>
    </location>
</feature>
<dbReference type="InterPro" id="IPR029058">
    <property type="entry name" value="AB_hydrolase_fold"/>
</dbReference>
<dbReference type="SMART" id="SM00939">
    <property type="entry name" value="PepX_C"/>
    <property type="match status" value="1"/>
</dbReference>
<dbReference type="EMBL" id="LWGR01000010">
    <property type="protein sequence ID" value="KZM71981.1"/>
    <property type="molecule type" value="Genomic_DNA"/>
</dbReference>
<evidence type="ECO:0000313" key="5">
    <source>
        <dbReference type="Proteomes" id="UP000076512"/>
    </source>
</evidence>
<dbReference type="AlphaFoldDB" id="A0A164L3H8"/>
<dbReference type="InterPro" id="IPR013736">
    <property type="entry name" value="Xaa-Pro_dipept_C"/>
</dbReference>
<gene>
    <name evidence="4" type="ORF">AWN90_37745</name>
</gene>
<evidence type="ECO:0000256" key="2">
    <source>
        <dbReference type="SAM" id="SignalP"/>
    </source>
</evidence>
<dbReference type="NCBIfam" id="TIGR00976">
    <property type="entry name" value="CocE_NonD"/>
    <property type="match status" value="1"/>
</dbReference>
<dbReference type="InterPro" id="IPR000383">
    <property type="entry name" value="Xaa-Pro-like_dom"/>
</dbReference>
<feature type="domain" description="Xaa-Pro dipeptidyl-peptidase C-terminal" evidence="3">
    <location>
        <begin position="404"/>
        <end position="671"/>
    </location>
</feature>
<keyword evidence="1" id="KW-0378">Hydrolase</keyword>
<dbReference type="Pfam" id="PF08530">
    <property type="entry name" value="PepX_C"/>
    <property type="match status" value="1"/>
</dbReference>
<keyword evidence="5" id="KW-1185">Reference proteome</keyword>
<organism evidence="4 5">
    <name type="scientific">Nocardia terpenica</name>
    <dbReference type="NCBI Taxonomy" id="455432"/>
    <lineage>
        <taxon>Bacteria</taxon>
        <taxon>Bacillati</taxon>
        <taxon>Actinomycetota</taxon>
        <taxon>Actinomycetes</taxon>
        <taxon>Mycobacteriales</taxon>
        <taxon>Nocardiaceae</taxon>
        <taxon>Nocardia</taxon>
    </lineage>
</organism>
<feature type="chain" id="PRO_5007851383" evidence="2">
    <location>
        <begin position="27"/>
        <end position="681"/>
    </location>
</feature>
<protein>
    <submittedName>
        <fullName evidence="4">Peptidase</fullName>
    </submittedName>
</protein>
<dbReference type="Proteomes" id="UP000076512">
    <property type="component" value="Unassembled WGS sequence"/>
</dbReference>
<proteinExistence type="predicted"/>
<dbReference type="Gene3D" id="3.40.50.1820">
    <property type="entry name" value="alpha/beta hydrolase"/>
    <property type="match status" value="1"/>
</dbReference>
<dbReference type="Pfam" id="PF02129">
    <property type="entry name" value="Peptidase_S15"/>
    <property type="match status" value="1"/>
</dbReference>
<name>A0A164L3H8_9NOCA</name>
<keyword evidence="2" id="KW-0732">Signal</keyword>
<comment type="caution">
    <text evidence="4">The sequence shown here is derived from an EMBL/GenBank/DDBJ whole genome shotgun (WGS) entry which is preliminary data.</text>
</comment>
<evidence type="ECO:0000313" key="4">
    <source>
        <dbReference type="EMBL" id="KZM71981.1"/>
    </source>
</evidence>
<dbReference type="PANTHER" id="PTHR43056">
    <property type="entry name" value="PEPTIDASE S9 PROLYL OLIGOPEPTIDASE"/>
    <property type="match status" value="1"/>
</dbReference>
<dbReference type="GO" id="GO:0008239">
    <property type="term" value="F:dipeptidyl-peptidase activity"/>
    <property type="evidence" value="ECO:0007669"/>
    <property type="project" value="InterPro"/>
</dbReference>
<dbReference type="InterPro" id="IPR005674">
    <property type="entry name" value="CocE/Ser_esterase"/>
</dbReference>
<dbReference type="InterPro" id="IPR050585">
    <property type="entry name" value="Xaa-Pro_dipeptidyl-ppase/CocE"/>
</dbReference>